<name>A0ABW2L9T3_9BACT</name>
<feature type="transmembrane region" description="Helical" evidence="5">
    <location>
        <begin position="385"/>
        <end position="416"/>
    </location>
</feature>
<gene>
    <name evidence="7" type="ORF">ACFQY0_18385</name>
</gene>
<feature type="transmembrane region" description="Helical" evidence="5">
    <location>
        <begin position="102"/>
        <end position="121"/>
    </location>
</feature>
<dbReference type="Proteomes" id="UP001596472">
    <property type="component" value="Unassembled WGS sequence"/>
</dbReference>
<feature type="transmembrane region" description="Helical" evidence="5">
    <location>
        <begin position="208"/>
        <end position="235"/>
    </location>
</feature>
<dbReference type="Pfam" id="PF01740">
    <property type="entry name" value="STAS"/>
    <property type="match status" value="1"/>
</dbReference>
<feature type="transmembrane region" description="Helical" evidence="5">
    <location>
        <begin position="183"/>
        <end position="202"/>
    </location>
</feature>
<dbReference type="PROSITE" id="PS50801">
    <property type="entry name" value="STAS"/>
    <property type="match status" value="1"/>
</dbReference>
<comment type="caution">
    <text evidence="7">The sequence shown here is derived from an EMBL/GenBank/DDBJ whole genome shotgun (WGS) entry which is preliminary data.</text>
</comment>
<reference evidence="8" key="1">
    <citation type="journal article" date="2019" name="Int. J. Syst. Evol. Microbiol.">
        <title>The Global Catalogue of Microorganisms (GCM) 10K type strain sequencing project: providing services to taxonomists for standard genome sequencing and annotation.</title>
        <authorList>
            <consortium name="The Broad Institute Genomics Platform"/>
            <consortium name="The Broad Institute Genome Sequencing Center for Infectious Disease"/>
            <person name="Wu L."/>
            <person name="Ma J."/>
        </authorList>
    </citation>
    <scope>NUCLEOTIDE SEQUENCE [LARGE SCALE GENOMIC DNA]</scope>
    <source>
        <strain evidence="8">CGMCC 4.1467</strain>
    </source>
</reference>
<organism evidence="7 8">
    <name type="scientific">Haloferula chungangensis</name>
    <dbReference type="NCBI Taxonomy" id="1048331"/>
    <lineage>
        <taxon>Bacteria</taxon>
        <taxon>Pseudomonadati</taxon>
        <taxon>Verrucomicrobiota</taxon>
        <taxon>Verrucomicrobiia</taxon>
        <taxon>Verrucomicrobiales</taxon>
        <taxon>Verrucomicrobiaceae</taxon>
        <taxon>Haloferula</taxon>
    </lineage>
</organism>
<feature type="domain" description="STAS" evidence="6">
    <location>
        <begin position="440"/>
        <end position="554"/>
    </location>
</feature>
<evidence type="ECO:0000256" key="4">
    <source>
        <dbReference type="ARBA" id="ARBA00023136"/>
    </source>
</evidence>
<dbReference type="InterPro" id="IPR011547">
    <property type="entry name" value="SLC26A/SulP_dom"/>
</dbReference>
<proteinExistence type="predicted"/>
<evidence type="ECO:0000259" key="6">
    <source>
        <dbReference type="PROSITE" id="PS50801"/>
    </source>
</evidence>
<dbReference type="EMBL" id="JBHTBS010000013">
    <property type="protein sequence ID" value="MFC7339168.1"/>
    <property type="molecule type" value="Genomic_DNA"/>
</dbReference>
<dbReference type="InterPro" id="IPR001902">
    <property type="entry name" value="SLC26A/SulP_fam"/>
</dbReference>
<sequence length="561" mass="59404">MKGKVAKWLPGAAVIFNYDRANFRHDLLASLVVSLVLLPSAFAYADLAKCAPAAGLYAAVVGMVVYALFTSSRHVNVGPDAAIALLVGAAIGPLAAGDPGKAVTLATVLSFLTAGVLFLMAKLRLGIAADFLSSPAMLGFMNGAAAVIVGSQLGKFCGINLEKDNTLLRFWEWAGRIGETDRLTLGVGLVCIVVLAICKWGIRRVPGAVAVFLLAMIAGQFCDFSAQGLAVIGTVDLRVPKAVRPDLALADMTPLFTGALGIALLVFSEGVVLGRSVARRNGYEIDADRELIAFGASNAAAGLVFSFPIGSSQTRTLLNDATGGRTQMVNFLAAGMSAGFVFLAAPWIAKVPSVAIASILVFTGITLIDMRVYKRLWKLHRFSMIVAAVTTIGVLGVGVLPGILLGVLLSLLGVLANIVRPNDALLGCVEGSETLHDVGDDSAAKTIPGLVVYRFYGPLIFANVRFFIERVEKFIRQEKNPVKQLIVDARAIPSVDITAAEQLHDFLERLRARGIEVVVAKAHLPLRETMSAVSGKVAPESKHYEQLAAAVAAYRQQPEKE</sequence>
<feature type="transmembrane region" description="Helical" evidence="5">
    <location>
        <begin position="451"/>
        <end position="468"/>
    </location>
</feature>
<dbReference type="Gene3D" id="3.30.750.24">
    <property type="entry name" value="STAS domain"/>
    <property type="match status" value="1"/>
</dbReference>
<evidence type="ECO:0000256" key="5">
    <source>
        <dbReference type="SAM" id="Phobius"/>
    </source>
</evidence>
<evidence type="ECO:0000313" key="8">
    <source>
        <dbReference type="Proteomes" id="UP001596472"/>
    </source>
</evidence>
<evidence type="ECO:0000256" key="2">
    <source>
        <dbReference type="ARBA" id="ARBA00022692"/>
    </source>
</evidence>
<dbReference type="RefSeq" id="WP_379715461.1">
    <property type="nucleotide sequence ID" value="NZ_JBHTBS010000013.1"/>
</dbReference>
<comment type="subcellular location">
    <subcellularLocation>
        <location evidence="1">Membrane</location>
        <topology evidence="1">Multi-pass membrane protein</topology>
    </subcellularLocation>
</comment>
<evidence type="ECO:0000313" key="7">
    <source>
        <dbReference type="EMBL" id="MFC7339168.1"/>
    </source>
</evidence>
<dbReference type="InterPro" id="IPR036513">
    <property type="entry name" value="STAS_dom_sf"/>
</dbReference>
<feature type="transmembrane region" description="Helical" evidence="5">
    <location>
        <begin position="291"/>
        <end position="309"/>
    </location>
</feature>
<dbReference type="SUPFAM" id="SSF52091">
    <property type="entry name" value="SpoIIaa-like"/>
    <property type="match status" value="1"/>
</dbReference>
<protein>
    <submittedName>
        <fullName evidence="7">SulP family inorganic anion transporter</fullName>
    </submittedName>
</protein>
<feature type="transmembrane region" description="Helical" evidence="5">
    <location>
        <begin position="247"/>
        <end position="271"/>
    </location>
</feature>
<accession>A0ABW2L9T3</accession>
<keyword evidence="3 5" id="KW-1133">Transmembrane helix</keyword>
<evidence type="ECO:0000256" key="1">
    <source>
        <dbReference type="ARBA" id="ARBA00004141"/>
    </source>
</evidence>
<feature type="transmembrane region" description="Helical" evidence="5">
    <location>
        <begin position="77"/>
        <end position="96"/>
    </location>
</feature>
<feature type="transmembrane region" description="Helical" evidence="5">
    <location>
        <begin position="53"/>
        <end position="70"/>
    </location>
</feature>
<dbReference type="InterPro" id="IPR002645">
    <property type="entry name" value="STAS_dom"/>
</dbReference>
<dbReference type="Pfam" id="PF00916">
    <property type="entry name" value="Sulfate_transp"/>
    <property type="match status" value="1"/>
</dbReference>
<keyword evidence="8" id="KW-1185">Reference proteome</keyword>
<keyword evidence="4 5" id="KW-0472">Membrane</keyword>
<evidence type="ECO:0000256" key="3">
    <source>
        <dbReference type="ARBA" id="ARBA00022989"/>
    </source>
</evidence>
<keyword evidence="2 5" id="KW-0812">Transmembrane</keyword>
<dbReference type="CDD" id="cd07042">
    <property type="entry name" value="STAS_SulP_like_sulfate_transporter"/>
    <property type="match status" value="1"/>
</dbReference>
<dbReference type="PANTHER" id="PTHR11814">
    <property type="entry name" value="SULFATE TRANSPORTER"/>
    <property type="match status" value="1"/>
</dbReference>